<keyword evidence="8" id="KW-1179">Viral genome integration</keyword>
<reference evidence="12" key="1">
    <citation type="journal article" date="2021" name="Proc. Natl. Acad. Sci. U.S.A.">
        <title>A Catalog of Tens of Thousands of Viruses from Human Metagenomes Reveals Hidden Associations with Chronic Diseases.</title>
        <authorList>
            <person name="Tisza M.J."/>
            <person name="Buck C.B."/>
        </authorList>
    </citation>
    <scope>NUCLEOTIDE SEQUENCE</scope>
    <source>
        <strain evidence="12">Cttma3</strain>
    </source>
</reference>
<evidence type="ECO:0000256" key="6">
    <source>
        <dbReference type="ARBA" id="ARBA00023125"/>
    </source>
</evidence>
<dbReference type="SUPFAM" id="SSF56349">
    <property type="entry name" value="DNA breaking-rejoining enzymes"/>
    <property type="match status" value="1"/>
</dbReference>
<keyword evidence="8" id="KW-1160">Virus entry into host cell</keyword>
<keyword evidence="6 9" id="KW-0238">DNA-binding</keyword>
<keyword evidence="5" id="KW-0229">DNA integration</keyword>
<dbReference type="GO" id="GO:0015074">
    <property type="term" value="P:DNA integration"/>
    <property type="evidence" value="ECO:0007669"/>
    <property type="project" value="UniProtKB-KW"/>
</dbReference>
<comment type="similarity">
    <text evidence="1">Belongs to the 'phage' integrase family.</text>
</comment>
<organism evidence="12">
    <name type="scientific">Siphoviridae sp. cttma3</name>
    <dbReference type="NCBI Taxonomy" id="2825708"/>
    <lineage>
        <taxon>Viruses</taxon>
        <taxon>Duplodnaviria</taxon>
        <taxon>Heunggongvirae</taxon>
        <taxon>Uroviricota</taxon>
        <taxon>Caudoviricetes</taxon>
    </lineage>
</organism>
<dbReference type="PROSITE" id="PS51900">
    <property type="entry name" value="CB"/>
    <property type="match status" value="1"/>
</dbReference>
<dbReference type="CDD" id="cd01189">
    <property type="entry name" value="INT_ICEBs1_C_like"/>
    <property type="match status" value="1"/>
</dbReference>
<keyword evidence="7" id="KW-0233">DNA recombination</keyword>
<dbReference type="InterPro" id="IPR013762">
    <property type="entry name" value="Integrase-like_cat_sf"/>
</dbReference>
<feature type="domain" description="Core-binding (CB)" evidence="11">
    <location>
        <begin position="1"/>
        <end position="83"/>
    </location>
</feature>
<evidence type="ECO:0000256" key="9">
    <source>
        <dbReference type="PROSITE-ProRule" id="PRU01248"/>
    </source>
</evidence>
<dbReference type="PROSITE" id="PS51898">
    <property type="entry name" value="TYR_RECOMBINASE"/>
    <property type="match status" value="1"/>
</dbReference>
<evidence type="ECO:0000313" key="12">
    <source>
        <dbReference type="EMBL" id="DAG03038.1"/>
    </source>
</evidence>
<dbReference type="GO" id="GO:0016787">
    <property type="term" value="F:hydrolase activity"/>
    <property type="evidence" value="ECO:0007669"/>
    <property type="project" value="UniProtKB-KW"/>
</dbReference>
<name>A0A8S5V8L7_9CAUD</name>
<dbReference type="GO" id="GO:0044826">
    <property type="term" value="P:viral genome integration into host DNA"/>
    <property type="evidence" value="ECO:0007669"/>
    <property type="project" value="UniProtKB-KW"/>
</dbReference>
<dbReference type="InterPro" id="IPR011010">
    <property type="entry name" value="DNA_brk_join_enz"/>
</dbReference>
<dbReference type="InterPro" id="IPR044068">
    <property type="entry name" value="CB"/>
</dbReference>
<dbReference type="PANTHER" id="PTHR30349">
    <property type="entry name" value="PHAGE INTEGRASE-RELATED"/>
    <property type="match status" value="1"/>
</dbReference>
<evidence type="ECO:0000256" key="1">
    <source>
        <dbReference type="ARBA" id="ARBA00008857"/>
    </source>
</evidence>
<evidence type="ECO:0000259" key="11">
    <source>
        <dbReference type="PROSITE" id="PS51900"/>
    </source>
</evidence>
<dbReference type="Pfam" id="PF14659">
    <property type="entry name" value="Phage_int_SAM_3"/>
    <property type="match status" value="1"/>
</dbReference>
<evidence type="ECO:0000256" key="7">
    <source>
        <dbReference type="ARBA" id="ARBA00023172"/>
    </source>
</evidence>
<dbReference type="InterPro" id="IPR050090">
    <property type="entry name" value="Tyrosine_recombinase_XerCD"/>
</dbReference>
<evidence type="ECO:0000256" key="2">
    <source>
        <dbReference type="ARBA" id="ARBA00016082"/>
    </source>
</evidence>
<evidence type="ECO:0000256" key="8">
    <source>
        <dbReference type="ARBA" id="ARBA00023195"/>
    </source>
</evidence>
<evidence type="ECO:0000256" key="3">
    <source>
        <dbReference type="ARBA" id="ARBA00022679"/>
    </source>
</evidence>
<dbReference type="GO" id="GO:0006310">
    <property type="term" value="P:DNA recombination"/>
    <property type="evidence" value="ECO:0007669"/>
    <property type="project" value="UniProtKB-KW"/>
</dbReference>
<dbReference type="InterPro" id="IPR010998">
    <property type="entry name" value="Integrase_recombinase_N"/>
</dbReference>
<keyword evidence="3" id="KW-0808">Transferase</keyword>
<dbReference type="GO" id="GO:0016740">
    <property type="term" value="F:transferase activity"/>
    <property type="evidence" value="ECO:0007669"/>
    <property type="project" value="UniProtKB-KW"/>
</dbReference>
<evidence type="ECO:0000256" key="5">
    <source>
        <dbReference type="ARBA" id="ARBA00022908"/>
    </source>
</evidence>
<dbReference type="InterPro" id="IPR004107">
    <property type="entry name" value="Integrase_SAM-like_N"/>
</dbReference>
<sequence length="309" mass="36162">MTIQEIYDRWLPVKRKLVKESTCSAYVYQFTKRILPIYGDKEPEYVTNDEMQRFMLSLIEEGLSVKTAKDIFISFKMLLYYAMERFDIKYVKYRVQFPTANMEGAKDLEVYTESEQRKIISYIVDNPKPKRLGILIGLCTGMRIGEISGLRWENIDIDNKCIHVTHTIERIVDIDTKKSKVIESTPKTVESRRDIPMGRDLLGILKKFKACYKDSFYVTTGDEKFCEPRTYRNYYRHLVLNEVGLDRCIKFHGLRHSFATRMIASKADMKTTSRILGHSDVSTTMNLYVHPSMDDKLDAVNKSMKNLFK</sequence>
<dbReference type="Gene3D" id="1.10.150.130">
    <property type="match status" value="1"/>
</dbReference>
<dbReference type="GO" id="GO:0075713">
    <property type="term" value="P:establishment of integrated proviral latency"/>
    <property type="evidence" value="ECO:0007669"/>
    <property type="project" value="UniProtKB-KW"/>
</dbReference>
<proteinExistence type="inferred from homology"/>
<accession>A0A8S5V8L7</accession>
<evidence type="ECO:0000259" key="10">
    <source>
        <dbReference type="PROSITE" id="PS51898"/>
    </source>
</evidence>
<evidence type="ECO:0000256" key="4">
    <source>
        <dbReference type="ARBA" id="ARBA00022801"/>
    </source>
</evidence>
<protein>
    <recommendedName>
        <fullName evidence="2">Integrase</fullName>
    </recommendedName>
</protein>
<dbReference type="EMBL" id="BK016222">
    <property type="protein sequence ID" value="DAG03038.1"/>
    <property type="molecule type" value="Genomic_DNA"/>
</dbReference>
<dbReference type="GO" id="GO:0003677">
    <property type="term" value="F:DNA binding"/>
    <property type="evidence" value="ECO:0007669"/>
    <property type="project" value="UniProtKB-UniRule"/>
</dbReference>
<dbReference type="PANTHER" id="PTHR30349:SF64">
    <property type="entry name" value="PROPHAGE INTEGRASE INTD-RELATED"/>
    <property type="match status" value="1"/>
</dbReference>
<dbReference type="Gene3D" id="1.10.443.10">
    <property type="entry name" value="Intergrase catalytic core"/>
    <property type="match status" value="1"/>
</dbReference>
<feature type="domain" description="Tyr recombinase" evidence="10">
    <location>
        <begin position="106"/>
        <end position="301"/>
    </location>
</feature>
<dbReference type="InterPro" id="IPR002104">
    <property type="entry name" value="Integrase_catalytic"/>
</dbReference>
<dbReference type="Pfam" id="PF00589">
    <property type="entry name" value="Phage_integrase"/>
    <property type="match status" value="1"/>
</dbReference>
<keyword evidence="4" id="KW-0378">Hydrolase</keyword>